<proteinExistence type="predicted"/>
<sequence length="271" mass="28922">MMPSSGCLRPRRFNRVEAGPADRETVVLLHAVGLDLTYWDRQIEALADRYRVVAVDLPGHGMSDPPPRNAGIGHLAQDVADIVEADAGGSAHIVGHSFGGMIAQQLALSRPGLVKSLTLIATAATFTDETRAFMRSHAASVRQDGMGAVVPLVTNWLAPATVERRPDILDRLEKSIRAMDAAVYAPAWDRIAHFDAADQLAALTCPTLVVAGGRDTNTPVADVTLLAKAIPHAELSVIADAAHMIPLDTPDRLNKELLGFLATVGPCPRTR</sequence>
<evidence type="ECO:0000313" key="3">
    <source>
        <dbReference type="Proteomes" id="UP000595703"/>
    </source>
</evidence>
<reference evidence="2 3" key="1">
    <citation type="journal article" date="2010" name="J. Bacteriol.">
        <title>Biochemical characterization of a novel indole prenyltransferase from Streptomyces sp. SN-593.</title>
        <authorList>
            <person name="Takahashi S."/>
            <person name="Takagi H."/>
            <person name="Toyoda A."/>
            <person name="Uramoto M."/>
            <person name="Nogawa T."/>
            <person name="Ueki M."/>
            <person name="Sakaki Y."/>
            <person name="Osada H."/>
        </authorList>
    </citation>
    <scope>NUCLEOTIDE SEQUENCE [LARGE SCALE GENOMIC DNA]</scope>
    <source>
        <strain evidence="2 3">SN-593</strain>
    </source>
</reference>
<dbReference type="PANTHER" id="PTHR43798">
    <property type="entry name" value="MONOACYLGLYCEROL LIPASE"/>
    <property type="match status" value="1"/>
</dbReference>
<dbReference type="GO" id="GO:0016020">
    <property type="term" value="C:membrane"/>
    <property type="evidence" value="ECO:0007669"/>
    <property type="project" value="TreeGrafter"/>
</dbReference>
<reference evidence="2 3" key="2">
    <citation type="journal article" date="2011" name="J. Antibiot.">
        <title>Furaquinocins I and J: novel polyketide isoprenoid hybrid compounds from Streptomyces reveromyceticus SN-593.</title>
        <authorList>
            <person name="Panthee S."/>
            <person name="Takahashi S."/>
            <person name="Takagi H."/>
            <person name="Nogawa T."/>
            <person name="Oowada E."/>
            <person name="Uramoto M."/>
            <person name="Osada H."/>
        </authorList>
    </citation>
    <scope>NUCLEOTIDE SEQUENCE [LARGE SCALE GENOMIC DNA]</scope>
    <source>
        <strain evidence="2 3">SN-593</strain>
    </source>
</reference>
<dbReference type="PRINTS" id="PR00412">
    <property type="entry name" value="EPOXHYDRLASE"/>
</dbReference>
<dbReference type="GO" id="GO:0016787">
    <property type="term" value="F:hydrolase activity"/>
    <property type="evidence" value="ECO:0007669"/>
    <property type="project" value="UniProtKB-KW"/>
</dbReference>
<reference evidence="2 3" key="4">
    <citation type="journal article" date="2020" name="Sci. Rep.">
        <title>beta-carboline chemical signals induce reveromycin production through a LuxR family regulator in Streptomyces sp. SN-593.</title>
        <authorList>
            <person name="Panthee S."/>
            <person name="Kito N."/>
            <person name="Hayashi T."/>
            <person name="Shimizu T."/>
            <person name="Ishikawa J."/>
            <person name="Hamamoto H."/>
            <person name="Osada H."/>
            <person name="Takahashi S."/>
        </authorList>
    </citation>
    <scope>NUCLEOTIDE SEQUENCE [LARGE SCALE GENOMIC DNA]</scope>
    <source>
        <strain evidence="2 3">SN-593</strain>
    </source>
</reference>
<dbReference type="SUPFAM" id="SSF53474">
    <property type="entry name" value="alpha/beta-Hydrolases"/>
    <property type="match status" value="1"/>
</dbReference>
<dbReference type="InterPro" id="IPR000073">
    <property type="entry name" value="AB_hydrolase_1"/>
</dbReference>
<keyword evidence="3" id="KW-1185">Reference proteome</keyword>
<organism evidence="2 3">
    <name type="scientific">Actinacidiphila reveromycinica</name>
    <dbReference type="NCBI Taxonomy" id="659352"/>
    <lineage>
        <taxon>Bacteria</taxon>
        <taxon>Bacillati</taxon>
        <taxon>Actinomycetota</taxon>
        <taxon>Actinomycetes</taxon>
        <taxon>Kitasatosporales</taxon>
        <taxon>Streptomycetaceae</taxon>
        <taxon>Actinacidiphila</taxon>
    </lineage>
</organism>
<accession>A0A7U3VS28</accession>
<keyword evidence="2" id="KW-0378">Hydrolase</keyword>
<dbReference type="EMBL" id="AP018365">
    <property type="protein sequence ID" value="BBB01421.1"/>
    <property type="molecule type" value="Genomic_DNA"/>
</dbReference>
<dbReference type="Pfam" id="PF00561">
    <property type="entry name" value="Abhydrolase_1"/>
    <property type="match status" value="1"/>
</dbReference>
<evidence type="ECO:0000259" key="1">
    <source>
        <dbReference type="Pfam" id="PF00561"/>
    </source>
</evidence>
<evidence type="ECO:0000313" key="2">
    <source>
        <dbReference type="EMBL" id="BBB01421.1"/>
    </source>
</evidence>
<dbReference type="Gene3D" id="3.40.50.1820">
    <property type="entry name" value="alpha/beta hydrolase"/>
    <property type="match status" value="1"/>
</dbReference>
<gene>
    <name evidence="2" type="ORF">RVR_8835</name>
</gene>
<name>A0A7U3VS28_9ACTN</name>
<dbReference type="Proteomes" id="UP000595703">
    <property type="component" value="Chromosome"/>
</dbReference>
<feature type="domain" description="AB hydrolase-1" evidence="1">
    <location>
        <begin position="25"/>
        <end position="248"/>
    </location>
</feature>
<protein>
    <submittedName>
        <fullName evidence="2">Putative hydrolase</fullName>
    </submittedName>
</protein>
<dbReference type="KEGG" id="arev:RVR_8835"/>
<dbReference type="PRINTS" id="PR00111">
    <property type="entry name" value="ABHYDROLASE"/>
</dbReference>
<dbReference type="InterPro" id="IPR050266">
    <property type="entry name" value="AB_hydrolase_sf"/>
</dbReference>
<reference evidence="2 3" key="3">
    <citation type="journal article" date="2011" name="Nat. Chem. Biol.">
        <title>Reveromycin A biosynthesis uses RevG and RevJ for stereospecific spiroacetal formation.</title>
        <authorList>
            <person name="Takahashi S."/>
            <person name="Toyoda A."/>
            <person name="Sekiyama Y."/>
            <person name="Takagi H."/>
            <person name="Nogawa T."/>
            <person name="Uramoto M."/>
            <person name="Suzuki R."/>
            <person name="Koshino H."/>
            <person name="Kumano T."/>
            <person name="Panthee S."/>
            <person name="Dairi T."/>
            <person name="Ishikawa J."/>
            <person name="Ikeda H."/>
            <person name="Sakaki Y."/>
            <person name="Osada H."/>
        </authorList>
    </citation>
    <scope>NUCLEOTIDE SEQUENCE [LARGE SCALE GENOMIC DNA]</scope>
    <source>
        <strain evidence="2 3">SN-593</strain>
    </source>
</reference>
<dbReference type="PANTHER" id="PTHR43798:SF33">
    <property type="entry name" value="HYDROLASE, PUTATIVE (AFU_ORTHOLOGUE AFUA_2G14860)-RELATED"/>
    <property type="match status" value="1"/>
</dbReference>
<dbReference type="InterPro" id="IPR029058">
    <property type="entry name" value="AB_hydrolase_fold"/>
</dbReference>
<dbReference type="AlphaFoldDB" id="A0A7U3VS28"/>
<dbReference type="InterPro" id="IPR000639">
    <property type="entry name" value="Epox_hydrolase-like"/>
</dbReference>